<evidence type="ECO:0000259" key="1">
    <source>
        <dbReference type="PROSITE" id="PS51186"/>
    </source>
</evidence>
<gene>
    <name evidence="2" type="ORF">J2W39_006676</name>
</gene>
<sequence length="190" mass="20417">MQAASHFVLRPFVESDAVSFAEAVRESGASVGKWMSWAHAGYTDSDALSWFSHCAQERANGASHEFGIFDAQSRCFVGGCGLNQFNALNGFCNLGYWVRESWHRRGAASAAIQTLSRVAFSELQLGRVEIVVAADNAPSLALAAKSGALRECLARNRLKVHGKFTDAYVFSLVPESSAQSLSQTGGPIPT</sequence>
<protein>
    <submittedName>
        <fullName evidence="2">RimJ/RimL family protein N-acetyltransferase</fullName>
    </submittedName>
</protein>
<dbReference type="PANTHER" id="PTHR43441">
    <property type="entry name" value="RIBOSOMAL-PROTEIN-SERINE ACETYLTRANSFERASE"/>
    <property type="match status" value="1"/>
</dbReference>
<dbReference type="Gene3D" id="3.40.630.30">
    <property type="match status" value="1"/>
</dbReference>
<feature type="domain" description="N-acetyltransferase" evidence="1">
    <location>
        <begin position="7"/>
        <end position="175"/>
    </location>
</feature>
<accession>A0AAW8ER85</accession>
<dbReference type="GO" id="GO:1990189">
    <property type="term" value="F:protein N-terminal-serine acetyltransferase activity"/>
    <property type="evidence" value="ECO:0007669"/>
    <property type="project" value="TreeGrafter"/>
</dbReference>
<dbReference type="EMBL" id="JAUSRV010000045">
    <property type="protein sequence ID" value="MDP9975386.1"/>
    <property type="molecule type" value="Genomic_DNA"/>
</dbReference>
<dbReference type="SUPFAM" id="SSF55729">
    <property type="entry name" value="Acyl-CoA N-acyltransferases (Nat)"/>
    <property type="match status" value="1"/>
</dbReference>
<reference evidence="2" key="1">
    <citation type="submission" date="2023-07" db="EMBL/GenBank/DDBJ databases">
        <title>Sorghum-associated microbial communities from plants grown in Nebraska, USA.</title>
        <authorList>
            <person name="Schachtman D."/>
        </authorList>
    </citation>
    <scope>NUCLEOTIDE SEQUENCE</scope>
    <source>
        <strain evidence="2">DS3315</strain>
    </source>
</reference>
<dbReference type="InterPro" id="IPR016181">
    <property type="entry name" value="Acyl_CoA_acyltransferase"/>
</dbReference>
<dbReference type="Pfam" id="PF13302">
    <property type="entry name" value="Acetyltransf_3"/>
    <property type="match status" value="1"/>
</dbReference>
<dbReference type="Proteomes" id="UP001224845">
    <property type="component" value="Unassembled WGS sequence"/>
</dbReference>
<name>A0AAW8ER85_VARPD</name>
<organism evidence="2 3">
    <name type="scientific">Variovorax paradoxus</name>
    <dbReference type="NCBI Taxonomy" id="34073"/>
    <lineage>
        <taxon>Bacteria</taxon>
        <taxon>Pseudomonadati</taxon>
        <taxon>Pseudomonadota</taxon>
        <taxon>Betaproteobacteria</taxon>
        <taxon>Burkholderiales</taxon>
        <taxon>Comamonadaceae</taxon>
        <taxon>Variovorax</taxon>
    </lineage>
</organism>
<proteinExistence type="predicted"/>
<dbReference type="PROSITE" id="PS51186">
    <property type="entry name" value="GNAT"/>
    <property type="match status" value="1"/>
</dbReference>
<evidence type="ECO:0000313" key="3">
    <source>
        <dbReference type="Proteomes" id="UP001224845"/>
    </source>
</evidence>
<evidence type="ECO:0000313" key="2">
    <source>
        <dbReference type="EMBL" id="MDP9975386.1"/>
    </source>
</evidence>
<dbReference type="GO" id="GO:0005737">
    <property type="term" value="C:cytoplasm"/>
    <property type="evidence" value="ECO:0007669"/>
    <property type="project" value="TreeGrafter"/>
</dbReference>
<dbReference type="RefSeq" id="WP_307597339.1">
    <property type="nucleotide sequence ID" value="NZ_JAUSRV010000045.1"/>
</dbReference>
<dbReference type="GO" id="GO:0008999">
    <property type="term" value="F:protein-N-terminal-alanine acetyltransferase activity"/>
    <property type="evidence" value="ECO:0007669"/>
    <property type="project" value="TreeGrafter"/>
</dbReference>
<dbReference type="InterPro" id="IPR000182">
    <property type="entry name" value="GNAT_dom"/>
</dbReference>
<dbReference type="AlphaFoldDB" id="A0AAW8ER85"/>
<dbReference type="PANTHER" id="PTHR43441:SF10">
    <property type="entry name" value="ACETYLTRANSFERASE"/>
    <property type="match status" value="1"/>
</dbReference>
<dbReference type="InterPro" id="IPR051908">
    <property type="entry name" value="Ribosomal_N-acetyltransferase"/>
</dbReference>
<comment type="caution">
    <text evidence="2">The sequence shown here is derived from an EMBL/GenBank/DDBJ whole genome shotgun (WGS) entry which is preliminary data.</text>
</comment>